<dbReference type="EMBL" id="JAQJAN010000003">
    <property type="protein sequence ID" value="KAJ5733766.1"/>
    <property type="molecule type" value="Genomic_DNA"/>
</dbReference>
<comment type="caution">
    <text evidence="7">The sequence shown here is derived from an EMBL/GenBank/DDBJ whole genome shotgun (WGS) entry which is preliminary data.</text>
</comment>
<keyword evidence="8" id="KW-1185">Reference proteome</keyword>
<keyword evidence="4" id="KW-0539">Nucleus</keyword>
<evidence type="ECO:0000256" key="2">
    <source>
        <dbReference type="ARBA" id="ARBA00023125"/>
    </source>
</evidence>
<evidence type="ECO:0000256" key="4">
    <source>
        <dbReference type="ARBA" id="ARBA00023242"/>
    </source>
</evidence>
<evidence type="ECO:0000256" key="5">
    <source>
        <dbReference type="SAM" id="MobiDB-lite"/>
    </source>
</evidence>
<dbReference type="InterPro" id="IPR050797">
    <property type="entry name" value="Carb_Metab_Trans_Reg"/>
</dbReference>
<dbReference type="SMART" id="SM00066">
    <property type="entry name" value="GAL4"/>
    <property type="match status" value="1"/>
</dbReference>
<evidence type="ECO:0000313" key="8">
    <source>
        <dbReference type="Proteomes" id="UP001215712"/>
    </source>
</evidence>
<reference evidence="7" key="2">
    <citation type="submission" date="2023-01" db="EMBL/GenBank/DDBJ databases">
        <authorList>
            <person name="Petersen C."/>
        </authorList>
    </citation>
    <scope>NUCLEOTIDE SEQUENCE</scope>
    <source>
        <strain evidence="7">IBT 17514</strain>
    </source>
</reference>
<dbReference type="CDD" id="cd00067">
    <property type="entry name" value="GAL4"/>
    <property type="match status" value="1"/>
</dbReference>
<name>A0AAD6MYT4_9EURO</name>
<sequence length="365" mass="40750">MGKKTERRRSCSHCRTRKIACSGEQICARCKTRGSECVYDLEGSKGRPRSNVPSNFTRPRANEYPINWNTPLQESSENEQREREGDDESESPRCVAVELDIIYREHFGGEAPRKKDNLFQKRIASFNRALLADKGSQTVGSGSSVTSSSSGQATGADGATNYHGFLTLVTLDLIETIVLKFSRLGVHAFFGSSERYYQACMLQDTTTAMFDEPISPSPTVDIGPLAEYSSHLLAQLVDVWFTHHPMCILLSKSLLLSDSHTNSAKPVMVAIPLADAYEFIKDAHARKQADRLLNWAINQLQFFKPVAPDLTIAQTIFMMGLRQICWGQVRRTVCCVAYAGRITTQLKHQIHHAPILEQTHINGVD</sequence>
<gene>
    <name evidence="7" type="ORF">N7493_002552</name>
</gene>
<dbReference type="PROSITE" id="PS00463">
    <property type="entry name" value="ZN2_CY6_FUNGAL_1"/>
    <property type="match status" value="1"/>
</dbReference>
<dbReference type="GO" id="GO:0005634">
    <property type="term" value="C:nucleus"/>
    <property type="evidence" value="ECO:0007669"/>
    <property type="project" value="TreeGrafter"/>
</dbReference>
<dbReference type="Proteomes" id="UP001215712">
    <property type="component" value="Unassembled WGS sequence"/>
</dbReference>
<feature type="domain" description="Zn(2)-C6 fungal-type" evidence="6">
    <location>
        <begin position="10"/>
        <end position="39"/>
    </location>
</feature>
<evidence type="ECO:0000256" key="1">
    <source>
        <dbReference type="ARBA" id="ARBA00023015"/>
    </source>
</evidence>
<dbReference type="InterPro" id="IPR036864">
    <property type="entry name" value="Zn2-C6_fun-type_DNA-bd_sf"/>
</dbReference>
<dbReference type="PANTHER" id="PTHR31668:SF4">
    <property type="entry name" value="TRANSCRIPTIONAL ACTIVATOR PROTEIN DAL81"/>
    <property type="match status" value="1"/>
</dbReference>
<organism evidence="7 8">
    <name type="scientific">Penicillium malachiteum</name>
    <dbReference type="NCBI Taxonomy" id="1324776"/>
    <lineage>
        <taxon>Eukaryota</taxon>
        <taxon>Fungi</taxon>
        <taxon>Dikarya</taxon>
        <taxon>Ascomycota</taxon>
        <taxon>Pezizomycotina</taxon>
        <taxon>Eurotiomycetes</taxon>
        <taxon>Eurotiomycetidae</taxon>
        <taxon>Eurotiales</taxon>
        <taxon>Aspergillaceae</taxon>
        <taxon>Penicillium</taxon>
    </lineage>
</organism>
<dbReference type="Pfam" id="PF00172">
    <property type="entry name" value="Zn_clus"/>
    <property type="match status" value="1"/>
</dbReference>
<keyword evidence="3" id="KW-0804">Transcription</keyword>
<keyword evidence="1" id="KW-0805">Transcription regulation</keyword>
<dbReference type="GO" id="GO:0001080">
    <property type="term" value="P:nitrogen catabolite activation of transcription from RNA polymerase II promoter"/>
    <property type="evidence" value="ECO:0007669"/>
    <property type="project" value="TreeGrafter"/>
</dbReference>
<dbReference type="InterPro" id="IPR001138">
    <property type="entry name" value="Zn2Cys6_DnaBD"/>
</dbReference>
<dbReference type="GO" id="GO:0008270">
    <property type="term" value="F:zinc ion binding"/>
    <property type="evidence" value="ECO:0007669"/>
    <property type="project" value="InterPro"/>
</dbReference>
<dbReference type="GO" id="GO:0003677">
    <property type="term" value="F:DNA binding"/>
    <property type="evidence" value="ECO:0007669"/>
    <property type="project" value="UniProtKB-KW"/>
</dbReference>
<dbReference type="AlphaFoldDB" id="A0AAD6MYT4"/>
<dbReference type="SUPFAM" id="SSF57701">
    <property type="entry name" value="Zn2/Cys6 DNA-binding domain"/>
    <property type="match status" value="1"/>
</dbReference>
<protein>
    <recommendedName>
        <fullName evidence="6">Zn(2)-C6 fungal-type domain-containing protein</fullName>
    </recommendedName>
</protein>
<dbReference type="PANTHER" id="PTHR31668">
    <property type="entry name" value="GLUCOSE TRANSPORT TRANSCRIPTION REGULATOR RGT1-RELATED-RELATED"/>
    <property type="match status" value="1"/>
</dbReference>
<dbReference type="Gene3D" id="4.10.240.10">
    <property type="entry name" value="Zn(2)-C6 fungal-type DNA-binding domain"/>
    <property type="match status" value="1"/>
</dbReference>
<accession>A0AAD6MYT4</accession>
<evidence type="ECO:0000256" key="3">
    <source>
        <dbReference type="ARBA" id="ARBA00023163"/>
    </source>
</evidence>
<dbReference type="PROSITE" id="PS50048">
    <property type="entry name" value="ZN2_CY6_FUNGAL_2"/>
    <property type="match status" value="1"/>
</dbReference>
<keyword evidence="2" id="KW-0238">DNA-binding</keyword>
<proteinExistence type="predicted"/>
<dbReference type="GO" id="GO:0000981">
    <property type="term" value="F:DNA-binding transcription factor activity, RNA polymerase II-specific"/>
    <property type="evidence" value="ECO:0007669"/>
    <property type="project" value="InterPro"/>
</dbReference>
<evidence type="ECO:0000259" key="6">
    <source>
        <dbReference type="PROSITE" id="PS50048"/>
    </source>
</evidence>
<evidence type="ECO:0000313" key="7">
    <source>
        <dbReference type="EMBL" id="KAJ5733766.1"/>
    </source>
</evidence>
<feature type="region of interest" description="Disordered" evidence="5">
    <location>
        <begin position="41"/>
        <end position="92"/>
    </location>
</feature>
<reference evidence="7" key="1">
    <citation type="journal article" date="2023" name="IMA Fungus">
        <title>Comparative genomic study of the Penicillium genus elucidates a diverse pangenome and 15 lateral gene transfer events.</title>
        <authorList>
            <person name="Petersen C."/>
            <person name="Sorensen T."/>
            <person name="Nielsen M.R."/>
            <person name="Sondergaard T.E."/>
            <person name="Sorensen J.L."/>
            <person name="Fitzpatrick D.A."/>
            <person name="Frisvad J.C."/>
            <person name="Nielsen K.L."/>
        </authorList>
    </citation>
    <scope>NUCLEOTIDE SEQUENCE</scope>
    <source>
        <strain evidence="7">IBT 17514</strain>
    </source>
</reference>